<reference evidence="2" key="1">
    <citation type="submission" date="2020-11" db="EMBL/GenBank/DDBJ databases">
        <authorList>
            <person name="Whiteford S."/>
        </authorList>
    </citation>
    <scope>NUCLEOTIDE SEQUENCE</scope>
</reference>
<dbReference type="EMBL" id="CAJHNJ030000012">
    <property type="protein sequence ID" value="CAG9109868.1"/>
    <property type="molecule type" value="Genomic_DNA"/>
</dbReference>
<dbReference type="PANTHER" id="PTHR33332">
    <property type="entry name" value="REVERSE TRANSCRIPTASE DOMAIN-CONTAINING PROTEIN"/>
    <property type="match status" value="1"/>
</dbReference>
<organism evidence="2 3">
    <name type="scientific">Plutella xylostella</name>
    <name type="common">Diamondback moth</name>
    <name type="synonym">Plutella maculipennis</name>
    <dbReference type="NCBI Taxonomy" id="51655"/>
    <lineage>
        <taxon>Eukaryota</taxon>
        <taxon>Metazoa</taxon>
        <taxon>Ecdysozoa</taxon>
        <taxon>Arthropoda</taxon>
        <taxon>Hexapoda</taxon>
        <taxon>Insecta</taxon>
        <taxon>Pterygota</taxon>
        <taxon>Neoptera</taxon>
        <taxon>Endopterygota</taxon>
        <taxon>Lepidoptera</taxon>
        <taxon>Glossata</taxon>
        <taxon>Ditrysia</taxon>
        <taxon>Yponomeutoidea</taxon>
        <taxon>Plutellidae</taxon>
        <taxon>Plutella</taxon>
    </lineage>
</organism>
<evidence type="ECO:0000313" key="2">
    <source>
        <dbReference type="EMBL" id="CAG9109868.1"/>
    </source>
</evidence>
<dbReference type="AlphaFoldDB" id="A0A8S4E3R3"/>
<dbReference type="PROSITE" id="PS50878">
    <property type="entry name" value="RT_POL"/>
    <property type="match status" value="1"/>
</dbReference>
<name>A0A8S4E3R3_PLUXY</name>
<comment type="caution">
    <text evidence="2">The sequence shown here is derived from an EMBL/GenBank/DDBJ whole genome shotgun (WGS) entry which is preliminary data.</text>
</comment>
<evidence type="ECO:0000259" key="1">
    <source>
        <dbReference type="PROSITE" id="PS50878"/>
    </source>
</evidence>
<dbReference type="InterPro" id="IPR000477">
    <property type="entry name" value="RT_dom"/>
</dbReference>
<accession>A0A8S4E3R3</accession>
<gene>
    <name evidence="2" type="ORF">PLXY2_LOCUS4341</name>
</gene>
<dbReference type="Proteomes" id="UP000653454">
    <property type="component" value="Unassembled WGS sequence"/>
</dbReference>
<protein>
    <submittedName>
        <fullName evidence="2">(diamondback moth) hypothetical protein</fullName>
    </submittedName>
</protein>
<dbReference type="Pfam" id="PF00078">
    <property type="entry name" value="RVT_1"/>
    <property type="match status" value="1"/>
</dbReference>
<keyword evidence="3" id="KW-1185">Reference proteome</keyword>
<sequence>MNYKKNISDGAAAAAAVWRTRGRSTSQLLCQFTNEVNDHLHNRQHVLAVFIDFSKAFDTLQYNTLYKKLSQNGVQGPLLDWFKDYHKNRKTTVKISDTYSNHILTHQGTAQGSILGPTEYLLYVNDMSNVLEEGSVYQFADDTCLLVSNTCLRKAECALQRSFDQLCRWAHDVGLTINAQKTKAMHIHSAHLRTGSDYEPTITAHLHDCLHSNNNPVCNCPKLEFIFLTNIQKINITVLEHRGAFKGNRTALQSNLTHRWKIDESSNQYKQSLLKSQTRQAGAVMDSERYKFKKGNRANCGAACGAASGAASGERRKQTLDNVRSMPQLAAARNAARLAARVDWRGARRRRAARCASETNLLESIEAATAQSGARGGIKWTD</sequence>
<proteinExistence type="predicted"/>
<evidence type="ECO:0000313" key="3">
    <source>
        <dbReference type="Proteomes" id="UP000653454"/>
    </source>
</evidence>
<feature type="domain" description="Reverse transcriptase" evidence="1">
    <location>
        <begin position="1"/>
        <end position="198"/>
    </location>
</feature>